<dbReference type="InterPro" id="IPR051689">
    <property type="entry name" value="Sterol_desaturase/TMEM195"/>
</dbReference>
<keyword evidence="2 7" id="KW-0812">Transmembrane</keyword>
<dbReference type="GO" id="GO:0016020">
    <property type="term" value="C:membrane"/>
    <property type="evidence" value="ECO:0007669"/>
    <property type="project" value="GOC"/>
</dbReference>
<keyword evidence="6 7" id="KW-0472">Membrane</keyword>
<evidence type="ECO:0000256" key="3">
    <source>
        <dbReference type="ARBA" id="ARBA00022989"/>
    </source>
</evidence>
<dbReference type="GO" id="GO:0008610">
    <property type="term" value="P:lipid biosynthetic process"/>
    <property type="evidence" value="ECO:0007669"/>
    <property type="project" value="InterPro"/>
</dbReference>
<dbReference type="GO" id="GO:0050479">
    <property type="term" value="F:glyceryl-ether monooxygenase activity"/>
    <property type="evidence" value="ECO:0007669"/>
    <property type="project" value="TreeGrafter"/>
</dbReference>
<evidence type="ECO:0000256" key="2">
    <source>
        <dbReference type="ARBA" id="ARBA00022692"/>
    </source>
</evidence>
<proteinExistence type="predicted"/>
<evidence type="ECO:0000259" key="8">
    <source>
        <dbReference type="Pfam" id="PF04116"/>
    </source>
</evidence>
<dbReference type="PANTHER" id="PTHR21624:SF1">
    <property type="entry name" value="ALKYLGLYCEROL MONOOXYGENASE"/>
    <property type="match status" value="1"/>
</dbReference>
<feature type="transmembrane region" description="Helical" evidence="7">
    <location>
        <begin position="54"/>
        <end position="75"/>
    </location>
</feature>
<dbReference type="EMBL" id="HBIN01022614">
    <property type="protein sequence ID" value="CAE0447391.1"/>
    <property type="molecule type" value="Transcribed_RNA"/>
</dbReference>
<evidence type="ECO:0000256" key="1">
    <source>
        <dbReference type="ARBA" id="ARBA00004127"/>
    </source>
</evidence>
<comment type="subcellular location">
    <subcellularLocation>
        <location evidence="1">Endomembrane system</location>
        <topology evidence="1">Multi-pass membrane protein</topology>
    </subcellularLocation>
</comment>
<dbReference type="Pfam" id="PF04116">
    <property type="entry name" value="FA_hydroxylase"/>
    <property type="match status" value="1"/>
</dbReference>
<evidence type="ECO:0000256" key="7">
    <source>
        <dbReference type="SAM" id="Phobius"/>
    </source>
</evidence>
<dbReference type="PANTHER" id="PTHR21624">
    <property type="entry name" value="STEROL DESATURASE-RELATED PROTEIN"/>
    <property type="match status" value="1"/>
</dbReference>
<evidence type="ECO:0000256" key="5">
    <source>
        <dbReference type="ARBA" id="ARBA00023098"/>
    </source>
</evidence>
<feature type="domain" description="Fatty acid hydroxylase" evidence="8">
    <location>
        <begin position="131"/>
        <end position="260"/>
    </location>
</feature>
<accession>A0A7S3V2H5</accession>
<keyword evidence="3 7" id="KW-1133">Transmembrane helix</keyword>
<evidence type="ECO:0000313" key="9">
    <source>
        <dbReference type="EMBL" id="CAE0447391.1"/>
    </source>
</evidence>
<dbReference type="InterPro" id="IPR006694">
    <property type="entry name" value="Fatty_acid_hydroxylase"/>
</dbReference>
<keyword evidence="5" id="KW-0443">Lipid metabolism</keyword>
<dbReference type="GO" id="GO:0005783">
    <property type="term" value="C:endoplasmic reticulum"/>
    <property type="evidence" value="ECO:0007669"/>
    <property type="project" value="TreeGrafter"/>
</dbReference>
<evidence type="ECO:0000256" key="6">
    <source>
        <dbReference type="ARBA" id="ARBA00023136"/>
    </source>
</evidence>
<sequence>MASVNASALNALYGEGSTAESMLWQVWEHFAYMFYLVPWWSMETDPSQINSLKYTARSTATFFALIFVELVVSILKGVKLYRFEDMTTSSTLGVVSMFVVAFTKILQVSTFVWIWENFHVVDITPGTPLDWVLCLLAADFCYYWLHRHHHEYHLFWWGHSVHHSGEDYNLSTALRQGIIQGIFGWVYTLPMALFLHPISALAHKQLNTLFQFWIHTPFIGRLGFLENFLNTPSHHRMHHRPPGNCNYAGVLIIWDRMFGTFVQEDVQKDYYGLAKPYTSHDPVWANVEHPWRLIANVDPNKERSASFFFSLLTKKRVKHKWVFNPLVLFQNLKEPASDLWELPKKPKREKLSTHISKSLYAYQVINFFFVMVVSVITLEIPNSAGSYLEIVLTQCLCALACMSFGRLFDGNLRFQTVKVITFLVVSYMLTTTQQSDRQKIAFDSYIPADVLFKISAADALLWSLVLVGQSIKSAKQKAS</sequence>
<dbReference type="AlphaFoldDB" id="A0A7S3V2H5"/>
<organism evidence="9">
    <name type="scientific">Aplanochytrium stocchinoi</name>
    <dbReference type="NCBI Taxonomy" id="215587"/>
    <lineage>
        <taxon>Eukaryota</taxon>
        <taxon>Sar</taxon>
        <taxon>Stramenopiles</taxon>
        <taxon>Bigyra</taxon>
        <taxon>Labyrinthulomycetes</taxon>
        <taxon>Thraustochytrida</taxon>
        <taxon>Thraustochytriidae</taxon>
        <taxon>Aplanochytrium</taxon>
    </lineage>
</organism>
<keyword evidence="4" id="KW-0560">Oxidoreductase</keyword>
<evidence type="ECO:0000256" key="4">
    <source>
        <dbReference type="ARBA" id="ARBA00023002"/>
    </source>
</evidence>
<feature type="transmembrane region" description="Helical" evidence="7">
    <location>
        <begin position="95"/>
        <end position="115"/>
    </location>
</feature>
<reference evidence="9" key="1">
    <citation type="submission" date="2021-01" db="EMBL/GenBank/DDBJ databases">
        <authorList>
            <person name="Corre E."/>
            <person name="Pelletier E."/>
            <person name="Niang G."/>
            <person name="Scheremetjew M."/>
            <person name="Finn R."/>
            <person name="Kale V."/>
            <person name="Holt S."/>
            <person name="Cochrane G."/>
            <person name="Meng A."/>
            <person name="Brown T."/>
            <person name="Cohen L."/>
        </authorList>
    </citation>
    <scope>NUCLEOTIDE SEQUENCE</scope>
    <source>
        <strain evidence="9">GSBS06</strain>
    </source>
</reference>
<gene>
    <name evidence="9" type="ORF">ASTO00021_LOCUS17363</name>
</gene>
<dbReference type="GO" id="GO:0005506">
    <property type="term" value="F:iron ion binding"/>
    <property type="evidence" value="ECO:0007669"/>
    <property type="project" value="InterPro"/>
</dbReference>
<name>A0A7S3V2H5_9STRA</name>
<feature type="transmembrane region" description="Helical" evidence="7">
    <location>
        <begin position="384"/>
        <end position="405"/>
    </location>
</feature>
<dbReference type="GO" id="GO:0006643">
    <property type="term" value="P:membrane lipid metabolic process"/>
    <property type="evidence" value="ECO:0007669"/>
    <property type="project" value="TreeGrafter"/>
</dbReference>
<feature type="transmembrane region" description="Helical" evidence="7">
    <location>
        <begin position="177"/>
        <end position="195"/>
    </location>
</feature>
<protein>
    <recommendedName>
        <fullName evidence="8">Fatty acid hydroxylase domain-containing protein</fullName>
    </recommendedName>
</protein>
<feature type="transmembrane region" description="Helical" evidence="7">
    <location>
        <begin position="359"/>
        <end position="378"/>
    </location>
</feature>